<dbReference type="PANTHER" id="PTHR31221:SF193">
    <property type="entry name" value="WRKY TRANSCRIPTION FACTOR PROTEIN 1-RELATED"/>
    <property type="match status" value="1"/>
</dbReference>
<keyword evidence="6" id="KW-0539">Nucleus</keyword>
<dbReference type="Gene3D" id="2.20.25.80">
    <property type="entry name" value="WRKY domain"/>
    <property type="match status" value="2"/>
</dbReference>
<gene>
    <name evidence="9" type="ORF">AQUCO_00400724v1</name>
</gene>
<keyword evidence="4" id="KW-0238">DNA-binding</keyword>
<dbReference type="FunCoup" id="A0A2G5EWE3">
    <property type="interactions" value="425"/>
</dbReference>
<dbReference type="PROSITE" id="PS50811">
    <property type="entry name" value="WRKY"/>
    <property type="match status" value="2"/>
</dbReference>
<keyword evidence="3" id="KW-0805">Transcription regulation</keyword>
<dbReference type="InterPro" id="IPR036576">
    <property type="entry name" value="WRKY_dom_sf"/>
</dbReference>
<dbReference type="SUPFAM" id="SSF118290">
    <property type="entry name" value="WRKY DNA-binding domain"/>
    <property type="match status" value="2"/>
</dbReference>
<dbReference type="GO" id="GO:0043565">
    <property type="term" value="F:sequence-specific DNA binding"/>
    <property type="evidence" value="ECO:0007669"/>
    <property type="project" value="InterPro"/>
</dbReference>
<evidence type="ECO:0000256" key="4">
    <source>
        <dbReference type="ARBA" id="ARBA00023125"/>
    </source>
</evidence>
<protein>
    <recommendedName>
        <fullName evidence="8">WRKY domain-containing protein</fullName>
    </recommendedName>
</protein>
<evidence type="ECO:0000259" key="8">
    <source>
        <dbReference type="PROSITE" id="PS50811"/>
    </source>
</evidence>
<dbReference type="SMART" id="SM00774">
    <property type="entry name" value="WRKY"/>
    <property type="match status" value="2"/>
</dbReference>
<accession>A0A2G5EWE3</accession>
<dbReference type="PANTHER" id="PTHR31221">
    <property type="entry name" value="WRKY TRANSCRIPTION FACTOR PROTEIN 1-RELATED"/>
    <property type="match status" value="1"/>
</dbReference>
<sequence length="689" mass="76709">MDLKIFALVNKSKLEVLGYDLQTESDIEVMIVLVYNSQKFGGGAKFPSWIGEPLFTKLTNITIHDRRNCKVLPPLGQLPSLESLCISDMHPIKVIDHHFCARNMGMESLDSDRLELGTTSEYMSTASMFNVFPALKNLTINGMPMLNGVEWKKEGLPTLLQYLVIINCQFLKEKCLYDEEEYWQKFGDIPNIWIDYQQMTKVSSASNQTQNVEVADASHHSPAPVQAQADIECQAGLLKQTMIKNYATGSPPTIEDATNMVVDSNYLPLRTFDTGAASEQAPQLEEQVHVDDTCDRKYGEKQVKGSAFPRSYYKCTYQNCQVKKKIERSHDGQITEIIYKGGHNHSMPQPSRRSAHESYVDVEGGSAWRSIPQGSKDSKVASDWRSYGLETTSSTSVLPEVSYPFFTAKGKQLGIVESADTPELSSTLVSLSLGDDADDDDSESKRRRKDSCLIGANMTSRAVRKPRVVVQTDSEVEILDDGYRWRKYGQKHVKGNPNPRSYYKCTSDGCSVRKHVERASHDPKCLITTYEGNTIVSTLSSPFRSPYLTIPPGLSPTSLLDSPAMLPCSQPRQCHVSLTVWVLNGRDNRVGTVAIKYGFSSKGTLAQPSPTTGTLPESCYTILATCNVEKDKDDGVDSSFMFKPHPISFQYHPELPKVASQDEQSHSTKPPVGTGTPPEHDDWLDCTET</sequence>
<evidence type="ECO:0000256" key="7">
    <source>
        <dbReference type="SAM" id="MobiDB-lite"/>
    </source>
</evidence>
<dbReference type="FunFam" id="2.20.25.80:FF:000006">
    <property type="entry name" value="WRKY transcription factor"/>
    <property type="match status" value="1"/>
</dbReference>
<dbReference type="Pfam" id="PF03106">
    <property type="entry name" value="WRKY"/>
    <property type="match status" value="2"/>
</dbReference>
<evidence type="ECO:0000256" key="1">
    <source>
        <dbReference type="ARBA" id="ARBA00004123"/>
    </source>
</evidence>
<evidence type="ECO:0000313" key="9">
    <source>
        <dbReference type="EMBL" id="PIA60046.1"/>
    </source>
</evidence>
<keyword evidence="2" id="KW-0677">Repeat</keyword>
<dbReference type="GO" id="GO:0005634">
    <property type="term" value="C:nucleus"/>
    <property type="evidence" value="ECO:0007669"/>
    <property type="project" value="UniProtKB-SubCell"/>
</dbReference>
<evidence type="ECO:0000256" key="2">
    <source>
        <dbReference type="ARBA" id="ARBA00022737"/>
    </source>
</evidence>
<dbReference type="OrthoDB" id="2021103at2759"/>
<dbReference type="InterPro" id="IPR003657">
    <property type="entry name" value="WRKY_dom"/>
</dbReference>
<dbReference type="InParanoid" id="A0A2G5EWE3"/>
<feature type="region of interest" description="Disordered" evidence="7">
    <location>
        <begin position="653"/>
        <end position="689"/>
    </location>
</feature>
<dbReference type="Pfam" id="PF25019">
    <property type="entry name" value="LRR_R13L1-DRL21"/>
    <property type="match status" value="1"/>
</dbReference>
<dbReference type="Proteomes" id="UP000230069">
    <property type="component" value="Unassembled WGS sequence"/>
</dbReference>
<keyword evidence="10" id="KW-1185">Reference proteome</keyword>
<dbReference type="Gene3D" id="3.80.10.10">
    <property type="entry name" value="Ribonuclease Inhibitor"/>
    <property type="match status" value="1"/>
</dbReference>
<dbReference type="InterPro" id="IPR044810">
    <property type="entry name" value="WRKY_plant"/>
</dbReference>
<evidence type="ECO:0000256" key="5">
    <source>
        <dbReference type="ARBA" id="ARBA00023163"/>
    </source>
</evidence>
<evidence type="ECO:0000256" key="6">
    <source>
        <dbReference type="ARBA" id="ARBA00023242"/>
    </source>
</evidence>
<evidence type="ECO:0000256" key="3">
    <source>
        <dbReference type="ARBA" id="ARBA00023015"/>
    </source>
</evidence>
<dbReference type="AlphaFoldDB" id="A0A2G5EWE3"/>
<dbReference type="STRING" id="218851.A0A2G5EWE3"/>
<dbReference type="GO" id="GO:0003700">
    <property type="term" value="F:DNA-binding transcription factor activity"/>
    <property type="evidence" value="ECO:0007669"/>
    <property type="project" value="InterPro"/>
</dbReference>
<dbReference type="EMBL" id="KZ305021">
    <property type="protein sequence ID" value="PIA60046.1"/>
    <property type="molecule type" value="Genomic_DNA"/>
</dbReference>
<comment type="subcellular location">
    <subcellularLocation>
        <location evidence="1">Nucleus</location>
    </subcellularLocation>
</comment>
<organism evidence="9 10">
    <name type="scientific">Aquilegia coerulea</name>
    <name type="common">Rocky mountain columbine</name>
    <dbReference type="NCBI Taxonomy" id="218851"/>
    <lineage>
        <taxon>Eukaryota</taxon>
        <taxon>Viridiplantae</taxon>
        <taxon>Streptophyta</taxon>
        <taxon>Embryophyta</taxon>
        <taxon>Tracheophyta</taxon>
        <taxon>Spermatophyta</taxon>
        <taxon>Magnoliopsida</taxon>
        <taxon>Ranunculales</taxon>
        <taxon>Ranunculaceae</taxon>
        <taxon>Thalictroideae</taxon>
        <taxon>Aquilegia</taxon>
    </lineage>
</organism>
<keyword evidence="5" id="KW-0804">Transcription</keyword>
<name>A0A2G5EWE3_AQUCA</name>
<reference evidence="9 10" key="1">
    <citation type="submission" date="2017-09" db="EMBL/GenBank/DDBJ databases">
        <title>WGS assembly of Aquilegia coerulea Goldsmith.</title>
        <authorList>
            <person name="Hodges S."/>
            <person name="Kramer E."/>
            <person name="Nordborg M."/>
            <person name="Tomkins J."/>
            <person name="Borevitz J."/>
            <person name="Derieg N."/>
            <person name="Yan J."/>
            <person name="Mihaltcheva S."/>
            <person name="Hayes R.D."/>
            <person name="Rokhsar D."/>
        </authorList>
    </citation>
    <scope>NUCLEOTIDE SEQUENCE [LARGE SCALE GENOMIC DNA]</scope>
    <source>
        <strain evidence="10">cv. Goldsmith</strain>
    </source>
</reference>
<evidence type="ECO:0000313" key="10">
    <source>
        <dbReference type="Proteomes" id="UP000230069"/>
    </source>
</evidence>
<proteinExistence type="predicted"/>
<dbReference type="SUPFAM" id="SSF52058">
    <property type="entry name" value="L domain-like"/>
    <property type="match status" value="1"/>
</dbReference>
<feature type="region of interest" description="Disordered" evidence="7">
    <location>
        <begin position="432"/>
        <end position="451"/>
    </location>
</feature>
<feature type="domain" description="WRKY" evidence="8">
    <location>
        <begin position="474"/>
        <end position="532"/>
    </location>
</feature>
<dbReference type="InterPro" id="IPR056789">
    <property type="entry name" value="LRR_R13L1-DRL21"/>
</dbReference>
<feature type="domain" description="WRKY" evidence="8">
    <location>
        <begin position="284"/>
        <end position="348"/>
    </location>
</feature>
<dbReference type="InterPro" id="IPR032675">
    <property type="entry name" value="LRR_dom_sf"/>
</dbReference>